<feature type="region of interest" description="Disordered" evidence="1">
    <location>
        <begin position="1"/>
        <end position="26"/>
    </location>
</feature>
<proteinExistence type="predicted"/>
<dbReference type="EMBL" id="OIVN01002124">
    <property type="protein sequence ID" value="SPD00834.1"/>
    <property type="molecule type" value="Genomic_DNA"/>
</dbReference>
<evidence type="ECO:0000313" key="2">
    <source>
        <dbReference type="EMBL" id="SPD00834.1"/>
    </source>
</evidence>
<protein>
    <submittedName>
        <fullName evidence="2">Uncharacterized protein</fullName>
    </submittedName>
</protein>
<accession>A0A2N9GNL9</accession>
<feature type="compositionally biased region" description="Basic and acidic residues" evidence="1">
    <location>
        <begin position="139"/>
        <end position="161"/>
    </location>
</feature>
<sequence length="336" mass="39003">MLESIESNARKLNGRPRDPCQFNNHSKGDGVVKIDSKVFSFAYKAMTAGDMILTRLRREVAGADGWPGWVWRWVKERSYKGTGREETPWQGFLRSCVTGPYELNLGGKVDTLTKLAKEENFHNDLSKWHTARWSLEPSWESHPKSSSVKRKEPSVPKMTKGERELRENLKSEMGRLENLEEVLRRQKFWVVWLKEGDNNTRFFQNSHRRASHIGSLEVDGTFFEDDLEVRDQVVHLCKSLYQEMEVWRPSVLGLDFSSIGKVDKPMLEKKFEKEEVQQALKEMRGDKDTGPNGFTLAIFQQCWQVVEVDIMGLFSRKTLKLIMNPVVRLCGQYLQK</sequence>
<organism evidence="2">
    <name type="scientific">Fagus sylvatica</name>
    <name type="common">Beechnut</name>
    <dbReference type="NCBI Taxonomy" id="28930"/>
    <lineage>
        <taxon>Eukaryota</taxon>
        <taxon>Viridiplantae</taxon>
        <taxon>Streptophyta</taxon>
        <taxon>Embryophyta</taxon>
        <taxon>Tracheophyta</taxon>
        <taxon>Spermatophyta</taxon>
        <taxon>Magnoliopsida</taxon>
        <taxon>eudicotyledons</taxon>
        <taxon>Gunneridae</taxon>
        <taxon>Pentapetalae</taxon>
        <taxon>rosids</taxon>
        <taxon>fabids</taxon>
        <taxon>Fagales</taxon>
        <taxon>Fagaceae</taxon>
        <taxon>Fagus</taxon>
    </lineage>
</organism>
<dbReference type="AlphaFoldDB" id="A0A2N9GNL9"/>
<name>A0A2N9GNL9_FAGSY</name>
<reference evidence="2" key="1">
    <citation type="submission" date="2018-02" db="EMBL/GenBank/DDBJ databases">
        <authorList>
            <person name="Cohen D.B."/>
            <person name="Kent A.D."/>
        </authorList>
    </citation>
    <scope>NUCLEOTIDE SEQUENCE</scope>
</reference>
<gene>
    <name evidence="2" type="ORF">FSB_LOCUS28716</name>
</gene>
<feature type="region of interest" description="Disordered" evidence="1">
    <location>
        <begin position="138"/>
        <end position="161"/>
    </location>
</feature>
<evidence type="ECO:0000256" key="1">
    <source>
        <dbReference type="SAM" id="MobiDB-lite"/>
    </source>
</evidence>